<sequence>MDATAATALGALLVGLGGLATAVVTFLGKRSENAITGYTSLTDQLQEELATKKVELAEKSAALAVEAAERARAEAENARLRGIITQLGGSP</sequence>
<evidence type="ECO:0000256" key="1">
    <source>
        <dbReference type="SAM" id="Coils"/>
    </source>
</evidence>
<keyword evidence="1" id="KW-0175">Coiled coil</keyword>
<evidence type="ECO:0008006" key="4">
    <source>
        <dbReference type="Google" id="ProtNLM"/>
    </source>
</evidence>
<dbReference type="EMBL" id="JAERRF010000017">
    <property type="protein sequence ID" value="MBL1100157.1"/>
    <property type="molecule type" value="Genomic_DNA"/>
</dbReference>
<gene>
    <name evidence="2" type="ORF">JK363_26485</name>
</gene>
<proteinExistence type="predicted"/>
<keyword evidence="3" id="KW-1185">Reference proteome</keyword>
<dbReference type="RefSeq" id="WP_201877838.1">
    <property type="nucleotide sequence ID" value="NZ_JAERRF010000017.1"/>
</dbReference>
<name>A0ABS1NJ83_9ACTN</name>
<dbReference type="Proteomes" id="UP000634229">
    <property type="component" value="Unassembled WGS sequence"/>
</dbReference>
<evidence type="ECO:0000313" key="2">
    <source>
        <dbReference type="EMBL" id="MBL1100157.1"/>
    </source>
</evidence>
<comment type="caution">
    <text evidence="2">The sequence shown here is derived from an EMBL/GenBank/DDBJ whole genome shotgun (WGS) entry which is preliminary data.</text>
</comment>
<organism evidence="2 3">
    <name type="scientific">Streptomyces coffeae</name>
    <dbReference type="NCBI Taxonomy" id="621382"/>
    <lineage>
        <taxon>Bacteria</taxon>
        <taxon>Bacillati</taxon>
        <taxon>Actinomycetota</taxon>
        <taxon>Actinomycetes</taxon>
        <taxon>Kitasatosporales</taxon>
        <taxon>Streptomycetaceae</taxon>
        <taxon>Streptomyces</taxon>
    </lineage>
</organism>
<protein>
    <recommendedName>
        <fullName evidence="4">DUF3552 domain-containing protein</fullName>
    </recommendedName>
</protein>
<feature type="coiled-coil region" evidence="1">
    <location>
        <begin position="42"/>
        <end position="81"/>
    </location>
</feature>
<accession>A0ABS1NJ83</accession>
<reference evidence="2 3" key="1">
    <citation type="submission" date="2021-01" db="EMBL/GenBank/DDBJ databases">
        <title>WGS of actinomycetes isolated from Thailand.</title>
        <authorList>
            <person name="Thawai C."/>
        </authorList>
    </citation>
    <scope>NUCLEOTIDE SEQUENCE [LARGE SCALE GENOMIC DNA]</scope>
    <source>
        <strain evidence="2 3">CA1R205</strain>
    </source>
</reference>
<evidence type="ECO:0000313" key="3">
    <source>
        <dbReference type="Proteomes" id="UP000634229"/>
    </source>
</evidence>